<evidence type="ECO:0000313" key="4">
    <source>
        <dbReference type="EMBL" id="CAB4223385.1"/>
    </source>
</evidence>
<evidence type="ECO:0000313" key="1">
    <source>
        <dbReference type="EMBL" id="CAB4168109.1"/>
    </source>
</evidence>
<proteinExistence type="predicted"/>
<dbReference type="EMBL" id="LR796815">
    <property type="protein sequence ID" value="CAB4168109.1"/>
    <property type="molecule type" value="Genomic_DNA"/>
</dbReference>
<dbReference type="EMBL" id="LR796858">
    <property type="protein sequence ID" value="CAB4170562.1"/>
    <property type="molecule type" value="Genomic_DNA"/>
</dbReference>
<accession>A0A6J5P8E8</accession>
<dbReference type="EMBL" id="LR796944">
    <property type="protein sequence ID" value="CAB4176971.1"/>
    <property type="molecule type" value="Genomic_DNA"/>
</dbReference>
<evidence type="ECO:0000313" key="3">
    <source>
        <dbReference type="EMBL" id="CAB4176971.1"/>
    </source>
</evidence>
<protein>
    <submittedName>
        <fullName evidence="1">Uncharacterized protein</fullName>
    </submittedName>
</protein>
<sequence>MCNYKKDVYKMSYKLVTPTGRIFTFYIEGCALLYKQIYGGEITALVG</sequence>
<gene>
    <name evidence="4" type="ORF">UFOVP1666_190</name>
    <name evidence="1" type="ORF">UFOVP867_145</name>
    <name evidence="2" type="ORF">UFOVP913_53</name>
    <name evidence="3" type="ORF">UFOVP993_106</name>
</gene>
<organism evidence="1">
    <name type="scientific">uncultured Caudovirales phage</name>
    <dbReference type="NCBI Taxonomy" id="2100421"/>
    <lineage>
        <taxon>Viruses</taxon>
        <taxon>Duplodnaviria</taxon>
        <taxon>Heunggongvirae</taxon>
        <taxon>Uroviricota</taxon>
        <taxon>Caudoviricetes</taxon>
        <taxon>Peduoviridae</taxon>
        <taxon>Maltschvirus</taxon>
        <taxon>Maltschvirus maltsch</taxon>
    </lineage>
</organism>
<evidence type="ECO:0000313" key="2">
    <source>
        <dbReference type="EMBL" id="CAB4170562.1"/>
    </source>
</evidence>
<reference evidence="1" key="1">
    <citation type="submission" date="2020-04" db="EMBL/GenBank/DDBJ databases">
        <authorList>
            <person name="Chiriac C."/>
            <person name="Salcher M."/>
            <person name="Ghai R."/>
            <person name="Kavagutti S V."/>
        </authorList>
    </citation>
    <scope>NUCLEOTIDE SEQUENCE</scope>
</reference>
<dbReference type="EMBL" id="LR797534">
    <property type="protein sequence ID" value="CAB4223385.1"/>
    <property type="molecule type" value="Genomic_DNA"/>
</dbReference>
<name>A0A6J5P8E8_9CAUD</name>